<comment type="caution">
    <text evidence="2">The sequence shown here is derived from an EMBL/GenBank/DDBJ whole genome shotgun (WGS) entry which is preliminary data.</text>
</comment>
<dbReference type="AlphaFoldDB" id="A0A834SUU3"/>
<feature type="region of interest" description="Disordered" evidence="1">
    <location>
        <begin position="62"/>
        <end position="81"/>
    </location>
</feature>
<evidence type="ECO:0000256" key="1">
    <source>
        <dbReference type="SAM" id="MobiDB-lite"/>
    </source>
</evidence>
<evidence type="ECO:0000313" key="3">
    <source>
        <dbReference type="Proteomes" id="UP000634136"/>
    </source>
</evidence>
<dbReference type="EMBL" id="JAAIUW010000011">
    <property type="protein sequence ID" value="KAF7809908.1"/>
    <property type="molecule type" value="Genomic_DNA"/>
</dbReference>
<keyword evidence="3" id="KW-1185">Reference proteome</keyword>
<evidence type="ECO:0000313" key="2">
    <source>
        <dbReference type="EMBL" id="KAF7809908.1"/>
    </source>
</evidence>
<reference evidence="2" key="1">
    <citation type="submission" date="2020-09" db="EMBL/GenBank/DDBJ databases">
        <title>Genome-Enabled Discovery of Anthraquinone Biosynthesis in Senna tora.</title>
        <authorList>
            <person name="Kang S.-H."/>
            <person name="Pandey R.P."/>
            <person name="Lee C.-M."/>
            <person name="Sim J.-S."/>
            <person name="Jeong J.-T."/>
            <person name="Choi B.-S."/>
            <person name="Jung M."/>
            <person name="Ginzburg D."/>
            <person name="Zhao K."/>
            <person name="Won S.Y."/>
            <person name="Oh T.-J."/>
            <person name="Yu Y."/>
            <person name="Kim N.-H."/>
            <person name="Lee O.R."/>
            <person name="Lee T.-H."/>
            <person name="Bashyal P."/>
            <person name="Kim T.-S."/>
            <person name="Lee W.-H."/>
            <person name="Kawkins C."/>
            <person name="Kim C.-K."/>
            <person name="Kim J.S."/>
            <person name="Ahn B.O."/>
            <person name="Rhee S.Y."/>
            <person name="Sohng J.K."/>
        </authorList>
    </citation>
    <scope>NUCLEOTIDE SEQUENCE</scope>
    <source>
        <tissue evidence="2">Leaf</tissue>
    </source>
</reference>
<organism evidence="2 3">
    <name type="scientific">Senna tora</name>
    <dbReference type="NCBI Taxonomy" id="362788"/>
    <lineage>
        <taxon>Eukaryota</taxon>
        <taxon>Viridiplantae</taxon>
        <taxon>Streptophyta</taxon>
        <taxon>Embryophyta</taxon>
        <taxon>Tracheophyta</taxon>
        <taxon>Spermatophyta</taxon>
        <taxon>Magnoliopsida</taxon>
        <taxon>eudicotyledons</taxon>
        <taxon>Gunneridae</taxon>
        <taxon>Pentapetalae</taxon>
        <taxon>rosids</taxon>
        <taxon>fabids</taxon>
        <taxon>Fabales</taxon>
        <taxon>Fabaceae</taxon>
        <taxon>Caesalpinioideae</taxon>
        <taxon>Cassia clade</taxon>
        <taxon>Senna</taxon>
    </lineage>
</organism>
<dbReference type="Proteomes" id="UP000634136">
    <property type="component" value="Unassembled WGS sequence"/>
</dbReference>
<accession>A0A834SUU3</accession>
<name>A0A834SUU3_9FABA</name>
<protein>
    <submittedName>
        <fullName evidence="2">Uncharacterized protein</fullName>
    </submittedName>
</protein>
<proteinExistence type="predicted"/>
<sequence length="141" mass="15688">MGPPLLNEKKDEGGHRMEKVVAICRRRRLYASIIAVDRCGFWFHQIFAAAAVFLQVSSPPQAQSQAQGGKRTMTLKNSTCSGGAQAHRRFQKAAPTASTCSRRRLCSDRSHRARGWWGRSMVKTVKKHGEDGEEQGEEGAF</sequence>
<gene>
    <name evidence="2" type="ORF">G2W53_036651</name>
</gene>